<dbReference type="EMBL" id="LAZR01039775">
    <property type="protein sequence ID" value="KKL16162.1"/>
    <property type="molecule type" value="Genomic_DNA"/>
</dbReference>
<reference evidence="2" key="1">
    <citation type="journal article" date="2015" name="Nature">
        <title>Complex archaea that bridge the gap between prokaryotes and eukaryotes.</title>
        <authorList>
            <person name="Spang A."/>
            <person name="Saw J.H."/>
            <person name="Jorgensen S.L."/>
            <person name="Zaremba-Niedzwiedzka K."/>
            <person name="Martijn J."/>
            <person name="Lind A.E."/>
            <person name="van Eijk R."/>
            <person name="Schleper C."/>
            <person name="Guy L."/>
            <person name="Ettema T.J."/>
        </authorList>
    </citation>
    <scope>NUCLEOTIDE SEQUENCE</scope>
</reference>
<name>A0A0F9BQM5_9ZZZZ</name>
<gene>
    <name evidence="2" type="ORF">LCGC14_2498320</name>
</gene>
<feature type="domain" description="YopX protein" evidence="1">
    <location>
        <begin position="2"/>
        <end position="137"/>
    </location>
</feature>
<dbReference type="AlphaFoldDB" id="A0A0F9BQM5"/>
<evidence type="ECO:0000313" key="2">
    <source>
        <dbReference type="EMBL" id="KKL16162.1"/>
    </source>
</evidence>
<accession>A0A0F9BQM5</accession>
<dbReference type="InterPro" id="IPR023385">
    <property type="entry name" value="YopX-like_C"/>
</dbReference>
<proteinExistence type="predicted"/>
<protein>
    <recommendedName>
        <fullName evidence="1">YopX protein domain-containing protein</fullName>
    </recommendedName>
</protein>
<sequence length="144" mass="16359">IKFRAWDGMKKKMFNWTQLRNSKKHSFLDAVYLQNCGVTMMQFTGLKDKNGKEIYEGDIVEVGEGEHITQIEIRYGVGTFDSGAYSFTGFYGVYIKVGFGGGYKQGDLCEDMDEITQETMERFKVIGNKFENPELLDASKGVSE</sequence>
<feature type="non-terminal residue" evidence="2">
    <location>
        <position position="1"/>
    </location>
</feature>
<dbReference type="InterPro" id="IPR010024">
    <property type="entry name" value="CHP16711"/>
</dbReference>
<evidence type="ECO:0000259" key="1">
    <source>
        <dbReference type="Pfam" id="PF09643"/>
    </source>
</evidence>
<dbReference type="SUPFAM" id="SSF159006">
    <property type="entry name" value="YopX-like"/>
    <property type="match status" value="1"/>
</dbReference>
<dbReference type="InterPro" id="IPR019096">
    <property type="entry name" value="YopX_protein"/>
</dbReference>
<dbReference type="Pfam" id="PF09643">
    <property type="entry name" value="YopX"/>
    <property type="match status" value="1"/>
</dbReference>
<dbReference type="Gene3D" id="2.30.30.290">
    <property type="entry name" value="YopX-like domains"/>
    <property type="match status" value="1"/>
</dbReference>
<organism evidence="2">
    <name type="scientific">marine sediment metagenome</name>
    <dbReference type="NCBI Taxonomy" id="412755"/>
    <lineage>
        <taxon>unclassified sequences</taxon>
        <taxon>metagenomes</taxon>
        <taxon>ecological metagenomes</taxon>
    </lineage>
</organism>
<dbReference type="NCBIfam" id="TIGR01671">
    <property type="entry name" value="phage_TIGR01671"/>
    <property type="match status" value="1"/>
</dbReference>
<comment type="caution">
    <text evidence="2">The sequence shown here is derived from an EMBL/GenBank/DDBJ whole genome shotgun (WGS) entry which is preliminary data.</text>
</comment>